<feature type="domain" description="Glycosyltransferase subfamily 4-like N-terminal" evidence="2">
    <location>
        <begin position="11"/>
        <end position="156"/>
    </location>
</feature>
<name>A0ABV0J7B2_9CYAN</name>
<dbReference type="InterPro" id="IPR028098">
    <property type="entry name" value="Glyco_trans_4-like_N"/>
</dbReference>
<keyword evidence="4" id="KW-1185">Reference proteome</keyword>
<dbReference type="Proteomes" id="UP001464891">
    <property type="component" value="Unassembled WGS sequence"/>
</dbReference>
<dbReference type="PANTHER" id="PTHR12526:SF638">
    <property type="entry name" value="SPORE COAT PROTEIN SA"/>
    <property type="match status" value="1"/>
</dbReference>
<dbReference type="RefSeq" id="WP_190435983.1">
    <property type="nucleotide sequence ID" value="NZ_JAMPKM010000005.1"/>
</dbReference>
<protein>
    <submittedName>
        <fullName evidence="3">Glycosyltransferase family 4 protein</fullName>
    </submittedName>
</protein>
<dbReference type="PANTHER" id="PTHR12526">
    <property type="entry name" value="GLYCOSYLTRANSFERASE"/>
    <property type="match status" value="1"/>
</dbReference>
<comment type="caution">
    <text evidence="3">The sequence shown here is derived from an EMBL/GenBank/DDBJ whole genome shotgun (WGS) entry which is preliminary data.</text>
</comment>
<dbReference type="Pfam" id="PF13439">
    <property type="entry name" value="Glyco_transf_4"/>
    <property type="match status" value="1"/>
</dbReference>
<dbReference type="SUPFAM" id="SSF53756">
    <property type="entry name" value="UDP-Glycosyltransferase/glycogen phosphorylase"/>
    <property type="match status" value="1"/>
</dbReference>
<proteinExistence type="predicted"/>
<sequence length="390" mass="44018">MKLLYYSPASYGGIADYAHEQANALVALGVDVTVLTTLKYPTGRGEKYQIVPILQEVAPTKQLPHKVFKVVHFTSVTLANFSKLASFIDSNTFQYVLLGSYVEYLAPLWSGRLRQLTKKGVVFGAVVHDPVRDFIVGPRWWHRWSIACGYSFLREAFVHESIELDMVRPMPQLRTTVVPHGTYQFPEANQSPEETRSSITLPLDAKVMLAFGHIRDNKNLNLVIRAMVNFPDLYLIVAGKEQSSGQRPVAFYQELATNLGIENRCKWQIRFIPATEVANLFASADVILLTYSKHFHSASGVLNTAVAYRKPCLASAGESSLRSVVQKYELGIWVEPDDVESIVTGIRMWLENPPTPQWQRYFEENSWALNAKLVSHCLAEIETQELKKVP</sequence>
<reference evidence="3 4" key="1">
    <citation type="submission" date="2022-04" db="EMBL/GenBank/DDBJ databases">
        <title>Positive selection, recombination, and allopatry shape intraspecific diversity of widespread and dominant cyanobacteria.</title>
        <authorList>
            <person name="Wei J."/>
            <person name="Shu W."/>
            <person name="Hu C."/>
        </authorList>
    </citation>
    <scope>NUCLEOTIDE SEQUENCE [LARGE SCALE GENOMIC DNA]</scope>
    <source>
        <strain evidence="3 4">GB2-A4</strain>
    </source>
</reference>
<dbReference type="InterPro" id="IPR001296">
    <property type="entry name" value="Glyco_trans_1"/>
</dbReference>
<dbReference type="CDD" id="cd03801">
    <property type="entry name" value="GT4_PimA-like"/>
    <property type="match status" value="1"/>
</dbReference>
<feature type="domain" description="Glycosyl transferase family 1" evidence="1">
    <location>
        <begin position="193"/>
        <end position="357"/>
    </location>
</feature>
<accession>A0ABV0J7B2</accession>
<dbReference type="EMBL" id="JAMPKM010000005">
    <property type="protein sequence ID" value="MEP0817657.1"/>
    <property type="molecule type" value="Genomic_DNA"/>
</dbReference>
<organism evidence="3 4">
    <name type="scientific">Trichocoleus desertorum GB2-A4</name>
    <dbReference type="NCBI Taxonomy" id="2933944"/>
    <lineage>
        <taxon>Bacteria</taxon>
        <taxon>Bacillati</taxon>
        <taxon>Cyanobacteriota</taxon>
        <taxon>Cyanophyceae</taxon>
        <taxon>Leptolyngbyales</taxon>
        <taxon>Trichocoleusaceae</taxon>
        <taxon>Trichocoleus</taxon>
    </lineage>
</organism>
<evidence type="ECO:0000259" key="2">
    <source>
        <dbReference type="Pfam" id="PF13439"/>
    </source>
</evidence>
<evidence type="ECO:0000313" key="3">
    <source>
        <dbReference type="EMBL" id="MEP0817657.1"/>
    </source>
</evidence>
<dbReference type="Gene3D" id="3.40.50.2000">
    <property type="entry name" value="Glycogen Phosphorylase B"/>
    <property type="match status" value="2"/>
</dbReference>
<evidence type="ECO:0000259" key="1">
    <source>
        <dbReference type="Pfam" id="PF00534"/>
    </source>
</evidence>
<gene>
    <name evidence="3" type="ORF">NC998_11165</name>
</gene>
<dbReference type="Pfam" id="PF00534">
    <property type="entry name" value="Glycos_transf_1"/>
    <property type="match status" value="1"/>
</dbReference>
<evidence type="ECO:0000313" key="4">
    <source>
        <dbReference type="Proteomes" id="UP001464891"/>
    </source>
</evidence>